<dbReference type="InterPro" id="IPR029032">
    <property type="entry name" value="AhpD-like"/>
</dbReference>
<dbReference type="RefSeq" id="WP_212780069.1">
    <property type="nucleotide sequence ID" value="NZ_BMAY01000001.1"/>
</dbReference>
<dbReference type="AlphaFoldDB" id="A0A916QFJ3"/>
<dbReference type="EMBL" id="BMAY01000001">
    <property type="protein sequence ID" value="GFZ26366.1"/>
    <property type="molecule type" value="Genomic_DNA"/>
</dbReference>
<evidence type="ECO:0000313" key="3">
    <source>
        <dbReference type="Proteomes" id="UP000677218"/>
    </source>
</evidence>
<evidence type="ECO:0000259" key="1">
    <source>
        <dbReference type="Pfam" id="PF02627"/>
    </source>
</evidence>
<dbReference type="PANTHER" id="PTHR33570:SF2">
    <property type="entry name" value="CARBOXYMUCONOLACTONE DECARBOXYLASE-LIKE DOMAIN-CONTAINING PROTEIN"/>
    <property type="match status" value="1"/>
</dbReference>
<proteinExistence type="predicted"/>
<comment type="caution">
    <text evidence="2">The sequence shown here is derived from an EMBL/GenBank/DDBJ whole genome shotgun (WGS) entry which is preliminary data.</text>
</comment>
<dbReference type="InterPro" id="IPR003779">
    <property type="entry name" value="CMD-like"/>
</dbReference>
<dbReference type="PANTHER" id="PTHR33570">
    <property type="entry name" value="4-CARBOXYMUCONOLACTONE DECARBOXYLASE FAMILY PROTEIN"/>
    <property type="match status" value="1"/>
</dbReference>
<dbReference type="InterPro" id="IPR052512">
    <property type="entry name" value="4CMD/NDH-1_regulator"/>
</dbReference>
<dbReference type="Proteomes" id="UP000677218">
    <property type="component" value="Unassembled WGS sequence"/>
</dbReference>
<dbReference type="Pfam" id="PF02627">
    <property type="entry name" value="CMD"/>
    <property type="match status" value="2"/>
</dbReference>
<reference evidence="2" key="1">
    <citation type="submission" date="2020-08" db="EMBL/GenBank/DDBJ databases">
        <title>Taxonomic study for Lactobacillus species isolated from hardwood bark.</title>
        <authorList>
            <person name="Tohno M."/>
            <person name="Tanizawa Y."/>
        </authorList>
    </citation>
    <scope>NUCLEOTIDE SEQUENCE</scope>
    <source>
        <strain evidence="2">B40</strain>
    </source>
</reference>
<accession>A0A916QFJ3</accession>
<dbReference type="GO" id="GO:0051920">
    <property type="term" value="F:peroxiredoxin activity"/>
    <property type="evidence" value="ECO:0007669"/>
    <property type="project" value="InterPro"/>
</dbReference>
<dbReference type="Gene3D" id="1.20.1290.10">
    <property type="entry name" value="AhpD-like"/>
    <property type="match status" value="1"/>
</dbReference>
<gene>
    <name evidence="2" type="primary">pcaC</name>
    <name evidence="2" type="ORF">LCB40_02460</name>
</gene>
<feature type="domain" description="Carboxymuconolactone decarboxylase-like" evidence="1">
    <location>
        <begin position="20"/>
        <end position="97"/>
    </location>
</feature>
<organism evidence="2 3">
    <name type="scientific">Lactobacillus corticis</name>
    <dbReference type="NCBI Taxonomy" id="2201249"/>
    <lineage>
        <taxon>Bacteria</taxon>
        <taxon>Bacillati</taxon>
        <taxon>Bacillota</taxon>
        <taxon>Bacilli</taxon>
        <taxon>Lactobacillales</taxon>
        <taxon>Lactobacillaceae</taxon>
        <taxon>Lactobacillus</taxon>
    </lineage>
</organism>
<evidence type="ECO:0000313" key="2">
    <source>
        <dbReference type="EMBL" id="GFZ26366.1"/>
    </source>
</evidence>
<feature type="domain" description="Carboxymuconolactone decarboxylase-like" evidence="1">
    <location>
        <begin position="147"/>
        <end position="226"/>
    </location>
</feature>
<sequence>MSLKADLRKAHDEYLKADNPEASAIIDNFAFGEVLDEVDLPDRTRLLSNLAYLLGCQGIDEFKLLLPVALKNGVSPEEAREVVYQAVDYLGLGRVLPFYQAIKAADLPKGATVGLAEEERLEAGEATQIRLFGPQMKNFAKKGTINKWLVKNCFGDYYTRTKLNDQDREMITFCYLAAQGGVEPQLKSHAQANVRNGNDQEFLRKIVLANEPFIGYPRSLNALNIVNNL</sequence>
<protein>
    <submittedName>
        <fullName evidence="2">4-carboxymuconolactone decarboxylase</fullName>
    </submittedName>
</protein>
<keyword evidence="3" id="KW-1185">Reference proteome</keyword>
<dbReference type="SUPFAM" id="SSF69118">
    <property type="entry name" value="AhpD-like"/>
    <property type="match status" value="1"/>
</dbReference>
<name>A0A916QFJ3_9LACO</name>